<dbReference type="Proteomes" id="UP000295554">
    <property type="component" value="Unassembled WGS sequence"/>
</dbReference>
<dbReference type="Pfam" id="PF00440">
    <property type="entry name" value="TetR_N"/>
    <property type="match status" value="1"/>
</dbReference>
<dbReference type="Gene3D" id="1.10.357.10">
    <property type="entry name" value="Tetracycline Repressor, domain 2"/>
    <property type="match status" value="1"/>
</dbReference>
<dbReference type="InterPro" id="IPR009057">
    <property type="entry name" value="Homeodomain-like_sf"/>
</dbReference>
<evidence type="ECO:0000256" key="2">
    <source>
        <dbReference type="ARBA" id="ARBA00023125"/>
    </source>
</evidence>
<keyword evidence="7" id="KW-1185">Reference proteome</keyword>
<evidence type="ECO:0000259" key="5">
    <source>
        <dbReference type="PROSITE" id="PS50977"/>
    </source>
</evidence>
<reference evidence="6 7" key="1">
    <citation type="submission" date="2019-03" db="EMBL/GenBank/DDBJ databases">
        <title>Seongchinamella monodicae gen. nov., sp. nov., a novel member of the Gammaproteobacteria isolated from a tidal mudflat of beach.</title>
        <authorList>
            <person name="Yang H.G."/>
            <person name="Kang J.W."/>
            <person name="Lee S.D."/>
        </authorList>
    </citation>
    <scope>NUCLEOTIDE SEQUENCE [LARGE SCALE GENOMIC DNA]</scope>
    <source>
        <strain evidence="6 7">GH4-78</strain>
    </source>
</reference>
<dbReference type="EMBL" id="SMSE01000001">
    <property type="protein sequence ID" value="TDG14956.1"/>
    <property type="molecule type" value="Genomic_DNA"/>
</dbReference>
<comment type="caution">
    <text evidence="6">The sequence shown here is derived from an EMBL/GenBank/DDBJ whole genome shotgun (WGS) entry which is preliminary data.</text>
</comment>
<dbReference type="InterPro" id="IPR050109">
    <property type="entry name" value="HTH-type_TetR-like_transc_reg"/>
</dbReference>
<feature type="DNA-binding region" description="H-T-H motif" evidence="4">
    <location>
        <begin position="41"/>
        <end position="60"/>
    </location>
</feature>
<dbReference type="OrthoDB" id="7618612at2"/>
<protein>
    <submittedName>
        <fullName evidence="6">TetR/AcrR family transcriptional regulator</fullName>
    </submittedName>
</protein>
<dbReference type="AlphaFoldDB" id="A0A4R5LU79"/>
<keyword evidence="1" id="KW-0805">Transcription regulation</keyword>
<dbReference type="PANTHER" id="PTHR30055">
    <property type="entry name" value="HTH-TYPE TRANSCRIPTIONAL REGULATOR RUTR"/>
    <property type="match status" value="1"/>
</dbReference>
<evidence type="ECO:0000313" key="7">
    <source>
        <dbReference type="Proteomes" id="UP000295554"/>
    </source>
</evidence>
<accession>A0A4R5LU79</accession>
<dbReference type="GO" id="GO:0000976">
    <property type="term" value="F:transcription cis-regulatory region binding"/>
    <property type="evidence" value="ECO:0007669"/>
    <property type="project" value="TreeGrafter"/>
</dbReference>
<dbReference type="GO" id="GO:0003700">
    <property type="term" value="F:DNA-binding transcription factor activity"/>
    <property type="evidence" value="ECO:0007669"/>
    <property type="project" value="TreeGrafter"/>
</dbReference>
<dbReference type="RefSeq" id="WP_133209119.1">
    <property type="nucleotide sequence ID" value="NZ_SMSE01000001.1"/>
</dbReference>
<dbReference type="SUPFAM" id="SSF48498">
    <property type="entry name" value="Tetracyclin repressor-like, C-terminal domain"/>
    <property type="match status" value="1"/>
</dbReference>
<dbReference type="InterPro" id="IPR036271">
    <property type="entry name" value="Tet_transcr_reg_TetR-rel_C_sf"/>
</dbReference>
<dbReference type="PANTHER" id="PTHR30055:SF234">
    <property type="entry name" value="HTH-TYPE TRANSCRIPTIONAL REGULATOR BETI"/>
    <property type="match status" value="1"/>
</dbReference>
<evidence type="ECO:0000256" key="3">
    <source>
        <dbReference type="ARBA" id="ARBA00023163"/>
    </source>
</evidence>
<evidence type="ECO:0000256" key="1">
    <source>
        <dbReference type="ARBA" id="ARBA00023015"/>
    </source>
</evidence>
<proteinExistence type="predicted"/>
<name>A0A4R5LU79_9GAMM</name>
<feature type="domain" description="HTH tetR-type" evidence="5">
    <location>
        <begin position="18"/>
        <end position="78"/>
    </location>
</feature>
<gene>
    <name evidence="6" type="ORF">E2F43_01550</name>
</gene>
<dbReference type="SUPFAM" id="SSF46689">
    <property type="entry name" value="Homeodomain-like"/>
    <property type="match status" value="1"/>
</dbReference>
<keyword evidence="2 4" id="KW-0238">DNA-binding</keyword>
<sequence length="221" mass="24410">MDSTTKEGAFPRVSDSTQERREHIIQAATGVIAREGLAALSVRSVATAAGCSRGLVEHYFRNKNALLVASNDWANATYLKRVQTAVGKKSGLQALELRLRNLIPYTDTIYDEWKVRVAFWHQGVTLPLVEEANNRSFYGVYHAILEDMRQAQAAGEIAAGIPLRVTSELLLMTMIGLCMSSINDTKLRRKAPLDRRLAMILGFLKTGDAAALEVGDPETEY</sequence>
<organism evidence="6 7">
    <name type="scientific">Seongchinamella unica</name>
    <dbReference type="NCBI Taxonomy" id="2547392"/>
    <lineage>
        <taxon>Bacteria</taxon>
        <taxon>Pseudomonadati</taxon>
        <taxon>Pseudomonadota</taxon>
        <taxon>Gammaproteobacteria</taxon>
        <taxon>Cellvibrionales</taxon>
        <taxon>Halieaceae</taxon>
        <taxon>Seongchinamella</taxon>
    </lineage>
</organism>
<evidence type="ECO:0000313" key="6">
    <source>
        <dbReference type="EMBL" id="TDG14956.1"/>
    </source>
</evidence>
<keyword evidence="3" id="KW-0804">Transcription</keyword>
<dbReference type="PRINTS" id="PR00455">
    <property type="entry name" value="HTHTETR"/>
</dbReference>
<dbReference type="PROSITE" id="PS50977">
    <property type="entry name" value="HTH_TETR_2"/>
    <property type="match status" value="1"/>
</dbReference>
<evidence type="ECO:0000256" key="4">
    <source>
        <dbReference type="PROSITE-ProRule" id="PRU00335"/>
    </source>
</evidence>
<dbReference type="InterPro" id="IPR001647">
    <property type="entry name" value="HTH_TetR"/>
</dbReference>